<dbReference type="Proteomes" id="UP000250744">
    <property type="component" value="Unassembled WGS sequence"/>
</dbReference>
<feature type="transmembrane region" description="Helical" evidence="6">
    <location>
        <begin position="265"/>
        <end position="282"/>
    </location>
</feature>
<feature type="domain" description="EamA" evidence="7">
    <location>
        <begin position="170"/>
        <end position="302"/>
    </location>
</feature>
<keyword evidence="4 6" id="KW-1133">Transmembrane helix</keyword>
<evidence type="ECO:0000256" key="5">
    <source>
        <dbReference type="ARBA" id="ARBA00023136"/>
    </source>
</evidence>
<evidence type="ECO:0000256" key="4">
    <source>
        <dbReference type="ARBA" id="ARBA00022989"/>
    </source>
</evidence>
<dbReference type="Gene3D" id="1.10.3730.20">
    <property type="match status" value="1"/>
</dbReference>
<feature type="transmembrane region" description="Helical" evidence="6">
    <location>
        <begin position="232"/>
        <end position="253"/>
    </location>
</feature>
<evidence type="ECO:0000256" key="2">
    <source>
        <dbReference type="ARBA" id="ARBA00022475"/>
    </source>
</evidence>
<feature type="transmembrane region" description="Helical" evidence="6">
    <location>
        <begin position="84"/>
        <end position="102"/>
    </location>
</feature>
<organism evidence="8 9">
    <name type="scientific">Nitrincola tibetensis</name>
    <dbReference type="NCBI Taxonomy" id="2219697"/>
    <lineage>
        <taxon>Bacteria</taxon>
        <taxon>Pseudomonadati</taxon>
        <taxon>Pseudomonadota</taxon>
        <taxon>Gammaproteobacteria</taxon>
        <taxon>Oceanospirillales</taxon>
        <taxon>Oceanospirillaceae</taxon>
        <taxon>Nitrincola</taxon>
    </lineage>
</organism>
<gene>
    <name evidence="8" type="ORF">DN062_04035</name>
</gene>
<evidence type="ECO:0000256" key="1">
    <source>
        <dbReference type="ARBA" id="ARBA00004651"/>
    </source>
</evidence>
<reference evidence="8 9" key="1">
    <citation type="submission" date="2018-06" db="EMBL/GenBank/DDBJ databases">
        <title>Nitrincola tibetense sp. nov., isolated from Lake XuguoCo on Tibetan Plateau.</title>
        <authorList>
            <person name="Xing P."/>
        </authorList>
    </citation>
    <scope>NUCLEOTIDE SEQUENCE [LARGE SCALE GENOMIC DNA]</scope>
    <source>
        <strain evidence="9">xg18</strain>
    </source>
</reference>
<name>A0A364NQS3_9GAMM</name>
<sequence>MSASTPSEPSADYRVLTQGKDFYMGVLAALVTVSIWSGWLISVRLSASGQLTSFDLAVMRYFVPALVLLPFVWRHREKIRNTRFRYLFGMLVGAGVPFFYLSSTGLQYAPAAHAGLLIPGTFPLFVTAMAVFIYKQPLHPARFWGLSWVALGVAVLMSHSLYQGDLQVLKGDLLLLGASFCWALFTVSLRVAGLPPLAAAGLLCCLSCGVLAFLALMGWYETGITTASSQEIATQLVTQALLAGLLAGFSYGFAINRIGAENTSAIGALTPVLTGLAAIPLLGESLSLAALLGMLLIGLGAYRASRIRDA</sequence>
<keyword evidence="3 6" id="KW-0812">Transmembrane</keyword>
<feature type="transmembrane region" description="Helical" evidence="6">
    <location>
        <begin position="288"/>
        <end position="305"/>
    </location>
</feature>
<dbReference type="SUPFAM" id="SSF103481">
    <property type="entry name" value="Multidrug resistance efflux transporter EmrE"/>
    <property type="match status" value="2"/>
</dbReference>
<evidence type="ECO:0000313" key="8">
    <source>
        <dbReference type="EMBL" id="RAU19433.1"/>
    </source>
</evidence>
<feature type="transmembrane region" description="Helical" evidence="6">
    <location>
        <begin position="53"/>
        <end position="72"/>
    </location>
</feature>
<evidence type="ECO:0000256" key="6">
    <source>
        <dbReference type="SAM" id="Phobius"/>
    </source>
</evidence>
<proteinExistence type="predicted"/>
<keyword evidence="2" id="KW-1003">Cell membrane</keyword>
<dbReference type="Pfam" id="PF00892">
    <property type="entry name" value="EamA"/>
    <property type="match status" value="2"/>
</dbReference>
<evidence type="ECO:0000313" key="9">
    <source>
        <dbReference type="Proteomes" id="UP000250744"/>
    </source>
</evidence>
<dbReference type="EMBL" id="QKRX01000002">
    <property type="protein sequence ID" value="RAU19433.1"/>
    <property type="molecule type" value="Genomic_DNA"/>
</dbReference>
<dbReference type="InterPro" id="IPR000620">
    <property type="entry name" value="EamA_dom"/>
</dbReference>
<keyword evidence="5 6" id="KW-0472">Membrane</keyword>
<dbReference type="InterPro" id="IPR051258">
    <property type="entry name" value="Diverse_Substrate_Transporter"/>
</dbReference>
<evidence type="ECO:0000256" key="3">
    <source>
        <dbReference type="ARBA" id="ARBA00022692"/>
    </source>
</evidence>
<evidence type="ECO:0000259" key="7">
    <source>
        <dbReference type="Pfam" id="PF00892"/>
    </source>
</evidence>
<dbReference type="GO" id="GO:0005886">
    <property type="term" value="C:plasma membrane"/>
    <property type="evidence" value="ECO:0007669"/>
    <property type="project" value="UniProtKB-SubCell"/>
</dbReference>
<dbReference type="InterPro" id="IPR037185">
    <property type="entry name" value="EmrE-like"/>
</dbReference>
<comment type="caution">
    <text evidence="8">The sequence shown here is derived from an EMBL/GenBank/DDBJ whole genome shotgun (WGS) entry which is preliminary data.</text>
</comment>
<dbReference type="PANTHER" id="PTHR42920:SF11">
    <property type="entry name" value="INNER MEMBRANE PROTEIN YTFF"/>
    <property type="match status" value="1"/>
</dbReference>
<feature type="transmembrane region" description="Helical" evidence="6">
    <location>
        <begin position="141"/>
        <end position="161"/>
    </location>
</feature>
<feature type="transmembrane region" description="Helical" evidence="6">
    <location>
        <begin position="199"/>
        <end position="220"/>
    </location>
</feature>
<dbReference type="RefSeq" id="WP_112157752.1">
    <property type="nucleotide sequence ID" value="NZ_QKRX01000002.1"/>
</dbReference>
<feature type="transmembrane region" description="Helical" evidence="6">
    <location>
        <begin position="114"/>
        <end position="134"/>
    </location>
</feature>
<feature type="domain" description="EamA" evidence="7">
    <location>
        <begin position="24"/>
        <end position="157"/>
    </location>
</feature>
<feature type="transmembrane region" description="Helical" evidence="6">
    <location>
        <begin position="173"/>
        <end position="192"/>
    </location>
</feature>
<dbReference type="AlphaFoldDB" id="A0A364NQS3"/>
<comment type="subcellular location">
    <subcellularLocation>
        <location evidence="1">Cell membrane</location>
        <topology evidence="1">Multi-pass membrane protein</topology>
    </subcellularLocation>
</comment>
<dbReference type="OrthoDB" id="8162550at2"/>
<accession>A0A364NQS3</accession>
<keyword evidence="9" id="KW-1185">Reference proteome</keyword>
<feature type="transmembrane region" description="Helical" evidence="6">
    <location>
        <begin position="22"/>
        <end position="41"/>
    </location>
</feature>
<protein>
    <submittedName>
        <fullName evidence="8">EamA/RhaT family transporter</fullName>
    </submittedName>
</protein>
<dbReference type="PANTHER" id="PTHR42920">
    <property type="entry name" value="OS03G0707200 PROTEIN-RELATED"/>
    <property type="match status" value="1"/>
</dbReference>